<dbReference type="GO" id="GO:0005634">
    <property type="term" value="C:nucleus"/>
    <property type="evidence" value="ECO:0007669"/>
    <property type="project" value="UniProtKB-SubCell"/>
</dbReference>
<evidence type="ECO:0000256" key="12">
    <source>
        <dbReference type="PROSITE-ProRule" id="PRU00027"/>
    </source>
</evidence>
<dbReference type="PANTHER" id="PTHR23110">
    <property type="entry name" value="BTB DOMAIN TRANSCRIPTION FACTOR"/>
    <property type="match status" value="1"/>
</dbReference>
<evidence type="ECO:0000313" key="17">
    <source>
        <dbReference type="EMBL" id="JAS27913.1"/>
    </source>
</evidence>
<evidence type="ECO:0000256" key="7">
    <source>
        <dbReference type="ARBA" id="ARBA00022902"/>
    </source>
</evidence>
<dbReference type="SMART" id="SM00225">
    <property type="entry name" value="BTB"/>
    <property type="match status" value="1"/>
</dbReference>
<dbReference type="GO" id="GO:0045476">
    <property type="term" value="P:nurse cell apoptotic process"/>
    <property type="evidence" value="ECO:0007669"/>
    <property type="project" value="UniProtKB-ARBA"/>
</dbReference>
<dbReference type="AlphaFoldDB" id="A0A1B6DQN2"/>
<evidence type="ECO:0000256" key="3">
    <source>
        <dbReference type="ARBA" id="ARBA00022723"/>
    </source>
</evidence>
<keyword evidence="5" id="KW-0221">Differentiation</keyword>
<keyword evidence="7" id="KW-0524">Neurogenesis</keyword>
<reference evidence="17" key="1">
    <citation type="submission" date="2015-12" db="EMBL/GenBank/DDBJ databases">
        <title>De novo transcriptome assembly of four potential Pierce s Disease insect vectors from Arizona vineyards.</title>
        <authorList>
            <person name="Tassone E.E."/>
        </authorList>
    </citation>
    <scope>NUCLEOTIDE SEQUENCE</scope>
</reference>
<sequence length="304" mass="34267">MVKGRKMVSPVWQYCTRISRTTVQCNICDRIMVYHGTTNIKVHVERHFRLVPKKSHNTNEKQKIKETDELPANSNNSIALQEQHSMRLKPEITLSSALSIKNSPVRICRSSYDGSMKSLFSDLLGENQFVDVTLACDEQEIKCHKVILSACSNYFRKLLSQTPCQHPVIFLKGIEFSELKSLVNFMYKGEVNVAKDRLVAFHEAANSLHIKGFDGDNVSFTAKSSFIDVESGNGSTVDSPFSLEDICEQQFSADSSNSSFLPIFKGIKVKTCFSAQIVSEKIYLNVVERSGKIQGNRIQTSFQF</sequence>
<keyword evidence="6" id="KW-0862">Zinc</keyword>
<keyword evidence="3" id="KW-0479">Metal-binding</keyword>
<dbReference type="GO" id="GO:0007464">
    <property type="term" value="P:R3/R4 cell fate commitment"/>
    <property type="evidence" value="ECO:0007669"/>
    <property type="project" value="UniProtKB-ARBA"/>
</dbReference>
<dbReference type="PROSITE" id="PS50097">
    <property type="entry name" value="BTB"/>
    <property type="match status" value="1"/>
</dbReference>
<evidence type="ECO:0000256" key="5">
    <source>
        <dbReference type="ARBA" id="ARBA00022782"/>
    </source>
</evidence>
<accession>A0A1B6DQN2</accession>
<dbReference type="GO" id="GO:0045467">
    <property type="term" value="P:R7 cell development"/>
    <property type="evidence" value="ECO:0007669"/>
    <property type="project" value="UniProtKB-ARBA"/>
</dbReference>
<protein>
    <recommendedName>
        <fullName evidence="18">BTB domain-containing protein</fullName>
    </recommendedName>
</protein>
<dbReference type="GO" id="GO:0008270">
    <property type="term" value="F:zinc ion binding"/>
    <property type="evidence" value="ECO:0007669"/>
    <property type="project" value="UniProtKB-KW"/>
</dbReference>
<keyword evidence="8" id="KW-0805">Transcription regulation</keyword>
<feature type="domain" description="BTB" evidence="13">
    <location>
        <begin position="130"/>
        <end position="195"/>
    </location>
</feature>
<keyword evidence="2" id="KW-0217">Developmental protein</keyword>
<dbReference type="EMBL" id="GEDC01023638">
    <property type="protein sequence ID" value="JAS13660.1"/>
    <property type="molecule type" value="Transcribed_RNA"/>
</dbReference>
<keyword evidence="9" id="KW-0804">Transcription</keyword>
<proteinExistence type="predicted"/>
<dbReference type="PROSITE" id="PS50808">
    <property type="entry name" value="ZF_BED"/>
    <property type="match status" value="1"/>
</dbReference>
<dbReference type="GO" id="GO:0006357">
    <property type="term" value="P:regulation of transcription by RNA polymerase II"/>
    <property type="evidence" value="ECO:0007669"/>
    <property type="project" value="TreeGrafter"/>
</dbReference>
<dbReference type="GO" id="GO:0007526">
    <property type="term" value="P:larval somatic muscle development"/>
    <property type="evidence" value="ECO:0007669"/>
    <property type="project" value="UniProtKB-ARBA"/>
</dbReference>
<dbReference type="EMBL" id="GEDC01009385">
    <property type="protein sequence ID" value="JAS27913.1"/>
    <property type="molecule type" value="Transcribed_RNA"/>
</dbReference>
<evidence type="ECO:0000256" key="9">
    <source>
        <dbReference type="ARBA" id="ARBA00023163"/>
    </source>
</evidence>
<dbReference type="SMART" id="SM00614">
    <property type="entry name" value="ZnF_BED"/>
    <property type="match status" value="1"/>
</dbReference>
<dbReference type="InterPro" id="IPR000210">
    <property type="entry name" value="BTB/POZ_dom"/>
</dbReference>
<feature type="domain" description="BED-type" evidence="14">
    <location>
        <begin position="6"/>
        <end position="63"/>
    </location>
</feature>
<dbReference type="InterPro" id="IPR003656">
    <property type="entry name" value="Znf_BED"/>
</dbReference>
<dbReference type="GO" id="GO:0008406">
    <property type="term" value="P:gonad development"/>
    <property type="evidence" value="ECO:0007669"/>
    <property type="project" value="UniProtKB-ARBA"/>
</dbReference>
<keyword evidence="10" id="KW-0539">Nucleus</keyword>
<keyword evidence="4 12" id="KW-0863">Zinc-finger</keyword>
<name>A0A1B6DQN2_9HEMI</name>
<evidence type="ECO:0000256" key="4">
    <source>
        <dbReference type="ARBA" id="ARBA00022771"/>
    </source>
</evidence>
<evidence type="ECO:0000256" key="8">
    <source>
        <dbReference type="ARBA" id="ARBA00023015"/>
    </source>
</evidence>
<dbReference type="InterPro" id="IPR051095">
    <property type="entry name" value="Dros_DevTransReg"/>
</dbReference>
<organism evidence="17">
    <name type="scientific">Clastoptera arizonana</name>
    <name type="common">Arizona spittle bug</name>
    <dbReference type="NCBI Taxonomy" id="38151"/>
    <lineage>
        <taxon>Eukaryota</taxon>
        <taxon>Metazoa</taxon>
        <taxon>Ecdysozoa</taxon>
        <taxon>Arthropoda</taxon>
        <taxon>Hexapoda</taxon>
        <taxon>Insecta</taxon>
        <taxon>Pterygota</taxon>
        <taxon>Neoptera</taxon>
        <taxon>Paraneoptera</taxon>
        <taxon>Hemiptera</taxon>
        <taxon>Auchenorrhyncha</taxon>
        <taxon>Cercopoidea</taxon>
        <taxon>Clastopteridae</taxon>
        <taxon>Clastoptera</taxon>
    </lineage>
</organism>
<dbReference type="SUPFAM" id="SSF54695">
    <property type="entry name" value="POZ domain"/>
    <property type="match status" value="1"/>
</dbReference>
<evidence type="ECO:0000256" key="6">
    <source>
        <dbReference type="ARBA" id="ARBA00022833"/>
    </source>
</evidence>
<dbReference type="EMBL" id="GEDC01029705">
    <property type="protein sequence ID" value="JAS07593.1"/>
    <property type="molecule type" value="Transcribed_RNA"/>
</dbReference>
<comment type="function">
    <text evidence="11">Putative transcription factor required for axon growth and guidance in the central and peripheral nervous systems. Repels CNS axons away from the midline by promoting the expression of the midline repellent sli and its receptor robo.</text>
</comment>
<dbReference type="InterPro" id="IPR011333">
    <property type="entry name" value="SKP1/BTB/POZ_sf"/>
</dbReference>
<evidence type="ECO:0000256" key="11">
    <source>
        <dbReference type="ARBA" id="ARBA00037382"/>
    </source>
</evidence>
<dbReference type="GO" id="GO:0016199">
    <property type="term" value="P:axon midline choice point recognition"/>
    <property type="evidence" value="ECO:0007669"/>
    <property type="project" value="UniProtKB-ARBA"/>
</dbReference>
<dbReference type="GO" id="GO:0003677">
    <property type="term" value="F:DNA binding"/>
    <property type="evidence" value="ECO:0007669"/>
    <property type="project" value="InterPro"/>
</dbReference>
<gene>
    <name evidence="17" type="ORF">g.6312</name>
    <name evidence="16" type="ORF">g.6313</name>
    <name evidence="15" type="ORF">g.6314</name>
</gene>
<dbReference type="GO" id="GO:0035167">
    <property type="term" value="P:larval lymph gland hemopoiesis"/>
    <property type="evidence" value="ECO:0007669"/>
    <property type="project" value="UniProtKB-ARBA"/>
</dbReference>
<evidence type="ECO:0000256" key="2">
    <source>
        <dbReference type="ARBA" id="ARBA00022473"/>
    </source>
</evidence>
<dbReference type="GO" id="GO:0048813">
    <property type="term" value="P:dendrite morphogenesis"/>
    <property type="evidence" value="ECO:0007669"/>
    <property type="project" value="UniProtKB-ARBA"/>
</dbReference>
<dbReference type="Pfam" id="PF02892">
    <property type="entry name" value="zf-BED"/>
    <property type="match status" value="1"/>
</dbReference>
<evidence type="ECO:0000256" key="10">
    <source>
        <dbReference type="ARBA" id="ARBA00023242"/>
    </source>
</evidence>
<dbReference type="Gene3D" id="3.30.710.10">
    <property type="entry name" value="Potassium Channel Kv1.1, Chain A"/>
    <property type="match status" value="1"/>
</dbReference>
<evidence type="ECO:0000256" key="1">
    <source>
        <dbReference type="ARBA" id="ARBA00004123"/>
    </source>
</evidence>
<evidence type="ECO:0000313" key="15">
    <source>
        <dbReference type="EMBL" id="JAS07593.1"/>
    </source>
</evidence>
<comment type="subcellular location">
    <subcellularLocation>
        <location evidence="1">Nucleus</location>
    </subcellularLocation>
</comment>
<dbReference type="PANTHER" id="PTHR23110:SF111">
    <property type="entry name" value="LONGITUDINALS LACKING PROTEIN, ISOFORMS F_I_K_T"/>
    <property type="match status" value="1"/>
</dbReference>
<evidence type="ECO:0000259" key="14">
    <source>
        <dbReference type="PROSITE" id="PS50808"/>
    </source>
</evidence>
<dbReference type="CDD" id="cd18315">
    <property type="entry name" value="BTB_POZ_BAB-like"/>
    <property type="match status" value="1"/>
</dbReference>
<evidence type="ECO:0008006" key="18">
    <source>
        <dbReference type="Google" id="ProtNLM"/>
    </source>
</evidence>
<evidence type="ECO:0000313" key="16">
    <source>
        <dbReference type="EMBL" id="JAS13660.1"/>
    </source>
</evidence>
<dbReference type="Pfam" id="PF00651">
    <property type="entry name" value="BTB"/>
    <property type="match status" value="1"/>
</dbReference>
<evidence type="ECO:0000259" key="13">
    <source>
        <dbReference type="PROSITE" id="PS50097"/>
    </source>
</evidence>